<dbReference type="PRINTS" id="PR00260">
    <property type="entry name" value="CHEMTRNSDUCR"/>
</dbReference>
<gene>
    <name evidence="9" type="ORF">CSO01_01780</name>
</gene>
<dbReference type="Pfam" id="PF00672">
    <property type="entry name" value="HAMP"/>
    <property type="match status" value="1"/>
</dbReference>
<organism evidence="9 10">
    <name type="scientific">Cellulomonas soli</name>
    <dbReference type="NCBI Taxonomy" id="931535"/>
    <lineage>
        <taxon>Bacteria</taxon>
        <taxon>Bacillati</taxon>
        <taxon>Actinomycetota</taxon>
        <taxon>Actinomycetes</taxon>
        <taxon>Micrococcales</taxon>
        <taxon>Cellulomonadaceae</taxon>
        <taxon>Cellulomonas</taxon>
    </lineage>
</organism>
<keyword evidence="3 5" id="KW-0807">Transducer</keyword>
<keyword evidence="10" id="KW-1185">Reference proteome</keyword>
<keyword evidence="2 6" id="KW-1133">Transmembrane helix</keyword>
<dbReference type="SUPFAM" id="SSF58104">
    <property type="entry name" value="Methyl-accepting chemotaxis protein (MCP) signaling domain"/>
    <property type="match status" value="1"/>
</dbReference>
<evidence type="ECO:0000256" key="4">
    <source>
        <dbReference type="ARBA" id="ARBA00029447"/>
    </source>
</evidence>
<accession>A0A512P8C6</accession>
<dbReference type="RefSeq" id="WP_223203389.1">
    <property type="nucleotide sequence ID" value="NZ_BAABBJ010000005.1"/>
</dbReference>
<evidence type="ECO:0000256" key="5">
    <source>
        <dbReference type="PROSITE-ProRule" id="PRU00284"/>
    </source>
</evidence>
<keyword evidence="1 6" id="KW-0812">Transmembrane</keyword>
<dbReference type="SMART" id="SM00283">
    <property type="entry name" value="MA"/>
    <property type="match status" value="1"/>
</dbReference>
<dbReference type="InterPro" id="IPR004090">
    <property type="entry name" value="Chemotax_Me-accpt_rcpt"/>
</dbReference>
<evidence type="ECO:0000256" key="2">
    <source>
        <dbReference type="ARBA" id="ARBA00022989"/>
    </source>
</evidence>
<keyword evidence="6" id="KW-0472">Membrane</keyword>
<sequence>MSSQTHAPRPDRAGSTTDAARRRWFADRPIGVKLGACLGLVAVVAVAISAVASVRLRDLSSEQDLMYAEAAVPLASLNDLSQALTGDRVRFTRLAAVDTEAAQADLLDKIDANRDEIDLHLSQLEAAASSPESFAALQEAIDTYYSAAKENFLPLLTSGDQEAVDGYVTGELATNGQATADAIEAESSALADKAGATSDHGTALARTSILTVWLVLAVSLLVATVIAVAVVRDILRGVRGVQSALGAMADGDLTREPPVVAADELGRMTTSLVTAQRTLRRTIAGVAETAQTVAAATEQMSAASTQVSATAEETSTQAGVVAAAAEQVSRNVQTVAASAEQMGASIREIAQNASQAATVAGEATQVASSTNEKVLRLGTSSQEIGNVVKVITSIAEQTNLLALNATIEAARAGEAGKGFAVVAGEVKELAQETAKATEDIARRVEAIQADTQDAVTAIGEISAIIAGINDYQLTIASAVEEQTTTTAEMSRSVAEAAAGAGEIATNITSVATAAATSNEAMVQVDTAANELAQVAHGLRSDVAQFTF</sequence>
<dbReference type="PROSITE" id="PS50111">
    <property type="entry name" value="CHEMOTAXIS_TRANSDUC_2"/>
    <property type="match status" value="1"/>
</dbReference>
<dbReference type="EMBL" id="BKAL01000001">
    <property type="protein sequence ID" value="GEP67463.1"/>
    <property type="molecule type" value="Genomic_DNA"/>
</dbReference>
<dbReference type="GO" id="GO:0004888">
    <property type="term" value="F:transmembrane signaling receptor activity"/>
    <property type="evidence" value="ECO:0007669"/>
    <property type="project" value="InterPro"/>
</dbReference>
<dbReference type="AlphaFoldDB" id="A0A512P8C6"/>
<evidence type="ECO:0000256" key="3">
    <source>
        <dbReference type="ARBA" id="ARBA00023224"/>
    </source>
</evidence>
<dbReference type="Pfam" id="PF00015">
    <property type="entry name" value="MCPsignal"/>
    <property type="match status" value="1"/>
</dbReference>
<reference evidence="9 10" key="1">
    <citation type="submission" date="2019-07" db="EMBL/GenBank/DDBJ databases">
        <title>Whole genome shotgun sequence of Cellulomonas soli NBRC 109434.</title>
        <authorList>
            <person name="Hosoyama A."/>
            <person name="Uohara A."/>
            <person name="Ohji S."/>
            <person name="Ichikawa N."/>
        </authorList>
    </citation>
    <scope>NUCLEOTIDE SEQUENCE [LARGE SCALE GENOMIC DNA]</scope>
    <source>
        <strain evidence="9 10">NBRC 109434</strain>
    </source>
</reference>
<dbReference type="GO" id="GO:0006935">
    <property type="term" value="P:chemotaxis"/>
    <property type="evidence" value="ECO:0007669"/>
    <property type="project" value="InterPro"/>
</dbReference>
<comment type="caution">
    <text evidence="9">The sequence shown here is derived from an EMBL/GenBank/DDBJ whole genome shotgun (WGS) entry which is preliminary data.</text>
</comment>
<evidence type="ECO:0008006" key="11">
    <source>
        <dbReference type="Google" id="ProtNLM"/>
    </source>
</evidence>
<dbReference type="GO" id="GO:0016020">
    <property type="term" value="C:membrane"/>
    <property type="evidence" value="ECO:0007669"/>
    <property type="project" value="InterPro"/>
</dbReference>
<dbReference type="Gene3D" id="1.10.287.950">
    <property type="entry name" value="Methyl-accepting chemotaxis protein"/>
    <property type="match status" value="1"/>
</dbReference>
<feature type="domain" description="HAMP" evidence="8">
    <location>
        <begin position="232"/>
        <end position="284"/>
    </location>
</feature>
<feature type="transmembrane region" description="Helical" evidence="6">
    <location>
        <begin position="210"/>
        <end position="231"/>
    </location>
</feature>
<evidence type="ECO:0000259" key="7">
    <source>
        <dbReference type="PROSITE" id="PS50111"/>
    </source>
</evidence>
<dbReference type="PROSITE" id="PS50885">
    <property type="entry name" value="HAMP"/>
    <property type="match status" value="1"/>
</dbReference>
<dbReference type="InterPro" id="IPR003660">
    <property type="entry name" value="HAMP_dom"/>
</dbReference>
<protein>
    <recommendedName>
        <fullName evidence="11">Methyl-accepting chemotaxis protein</fullName>
    </recommendedName>
</protein>
<evidence type="ECO:0000256" key="6">
    <source>
        <dbReference type="SAM" id="Phobius"/>
    </source>
</evidence>
<dbReference type="InterPro" id="IPR004089">
    <property type="entry name" value="MCPsignal_dom"/>
</dbReference>
<dbReference type="Proteomes" id="UP000321798">
    <property type="component" value="Unassembled WGS sequence"/>
</dbReference>
<proteinExistence type="inferred from homology"/>
<comment type="similarity">
    <text evidence="4">Belongs to the methyl-accepting chemotaxis (MCP) protein family.</text>
</comment>
<dbReference type="InterPro" id="IPR024478">
    <property type="entry name" value="HlyB_4HB_MCP"/>
</dbReference>
<feature type="transmembrane region" description="Helical" evidence="6">
    <location>
        <begin position="30"/>
        <end position="52"/>
    </location>
</feature>
<evidence type="ECO:0000256" key="1">
    <source>
        <dbReference type="ARBA" id="ARBA00022692"/>
    </source>
</evidence>
<evidence type="ECO:0000313" key="10">
    <source>
        <dbReference type="Proteomes" id="UP000321798"/>
    </source>
</evidence>
<dbReference type="GO" id="GO:0007165">
    <property type="term" value="P:signal transduction"/>
    <property type="evidence" value="ECO:0007669"/>
    <property type="project" value="UniProtKB-KW"/>
</dbReference>
<dbReference type="SMART" id="SM00304">
    <property type="entry name" value="HAMP"/>
    <property type="match status" value="1"/>
</dbReference>
<evidence type="ECO:0000313" key="9">
    <source>
        <dbReference type="EMBL" id="GEP67463.1"/>
    </source>
</evidence>
<evidence type="ECO:0000259" key="8">
    <source>
        <dbReference type="PROSITE" id="PS50885"/>
    </source>
</evidence>
<dbReference type="PANTHER" id="PTHR32089:SF112">
    <property type="entry name" value="LYSOZYME-LIKE PROTEIN-RELATED"/>
    <property type="match status" value="1"/>
</dbReference>
<dbReference type="PANTHER" id="PTHR32089">
    <property type="entry name" value="METHYL-ACCEPTING CHEMOTAXIS PROTEIN MCPB"/>
    <property type="match status" value="1"/>
</dbReference>
<dbReference type="Pfam" id="PF12729">
    <property type="entry name" value="4HB_MCP_1"/>
    <property type="match status" value="1"/>
</dbReference>
<feature type="domain" description="Methyl-accepting transducer" evidence="7">
    <location>
        <begin position="289"/>
        <end position="532"/>
    </location>
</feature>
<name>A0A512P8C6_9CELL</name>